<protein>
    <submittedName>
        <fullName evidence="1">Type II toxin-antitoxin system VapB family antitoxin</fullName>
    </submittedName>
</protein>
<name>A0AAW9DYJ0_ACIAO</name>
<dbReference type="Proteomes" id="UP001279553">
    <property type="component" value="Unassembled WGS sequence"/>
</dbReference>
<dbReference type="InterPro" id="IPR011660">
    <property type="entry name" value="VapB-like"/>
</dbReference>
<dbReference type="EMBL" id="JAWXYB010000021">
    <property type="protein sequence ID" value="MDX5933072.1"/>
    <property type="molecule type" value="Genomic_DNA"/>
</dbReference>
<proteinExistence type="predicted"/>
<accession>A0AAW9DYJ0</accession>
<sequence length="80" mass="9019">MNLQIRDPRAHELARRLAQRRRVSMTEAVIEALEAELQRVPVRTSLADRLGAIADDLAALAKPGGRDMKQNEVDEMWGQL</sequence>
<dbReference type="AlphaFoldDB" id="A0AAW9DYJ0"/>
<dbReference type="Pfam" id="PF07704">
    <property type="entry name" value="PSK_trans_fac"/>
    <property type="match status" value="1"/>
</dbReference>
<organism evidence="1 2">
    <name type="scientific">Acidiphilium acidophilum</name>
    <name type="common">Thiobacillus acidophilus</name>
    <dbReference type="NCBI Taxonomy" id="76588"/>
    <lineage>
        <taxon>Bacteria</taxon>
        <taxon>Pseudomonadati</taxon>
        <taxon>Pseudomonadota</taxon>
        <taxon>Alphaproteobacteria</taxon>
        <taxon>Acetobacterales</taxon>
        <taxon>Acidocellaceae</taxon>
        <taxon>Acidiphilium</taxon>
    </lineage>
</organism>
<dbReference type="RefSeq" id="WP_405055280.1">
    <property type="nucleotide sequence ID" value="NZ_JAWXYB010000021.1"/>
</dbReference>
<evidence type="ECO:0000313" key="1">
    <source>
        <dbReference type="EMBL" id="MDX5933072.1"/>
    </source>
</evidence>
<comment type="caution">
    <text evidence="1">The sequence shown here is derived from an EMBL/GenBank/DDBJ whole genome shotgun (WGS) entry which is preliminary data.</text>
</comment>
<keyword evidence="2" id="KW-1185">Reference proteome</keyword>
<reference evidence="1 2" key="1">
    <citation type="submission" date="2023-11" db="EMBL/GenBank/DDBJ databases">
        <title>MicrobeMod: A computational toolkit for identifying prokaryotic methylation and restriction-modification with nanopore sequencing.</title>
        <authorList>
            <person name="Crits-Christoph A."/>
            <person name="Kang S.C."/>
            <person name="Lee H."/>
            <person name="Ostrov N."/>
        </authorList>
    </citation>
    <scope>NUCLEOTIDE SEQUENCE [LARGE SCALE GENOMIC DNA]</scope>
    <source>
        <strain evidence="1 2">DSMZ 700</strain>
    </source>
</reference>
<gene>
    <name evidence="1" type="ORF">SIL87_20180</name>
</gene>
<evidence type="ECO:0000313" key="2">
    <source>
        <dbReference type="Proteomes" id="UP001279553"/>
    </source>
</evidence>